<sequence>MSSGQKSSFMKHATVVGIDVGGSHISAALVDMETSALVSGSYVRSEINTQGSVNEIIGNWCEVIQKAQSFDGTSSGKIGIAMPGPFDYPNGVSLIKDQNKYDILYKLNVKELLAEKLSMQADDIRFLNDAECFLLGEVFCGAAQGVEQVLGLTLGTGLGSAWCHHGKVEDADLWNSPFKEGIAEDYLSTRWFVNRFRELTGQEVKGVRELADLAPQNLTVQTVFDEFGKNLAEFIRTTVKPLGAVMVVIGGNISKAYHLFSGELEQHLLNHALSIPIRVAELGEESALIGAASSWKGSLLEKEEAASTLRK</sequence>
<evidence type="ECO:0000256" key="1">
    <source>
        <dbReference type="ARBA" id="ARBA00006479"/>
    </source>
</evidence>
<comment type="similarity">
    <text evidence="1">Belongs to the ROK (NagC/XylR) family.</text>
</comment>
<dbReference type="InterPro" id="IPR000600">
    <property type="entry name" value="ROK"/>
</dbReference>
<organism evidence="2 3">
    <name type="scientific">Rufibacter latericius</name>
    <dbReference type="NCBI Taxonomy" id="2487040"/>
    <lineage>
        <taxon>Bacteria</taxon>
        <taxon>Pseudomonadati</taxon>
        <taxon>Bacteroidota</taxon>
        <taxon>Cytophagia</taxon>
        <taxon>Cytophagales</taxon>
        <taxon>Hymenobacteraceae</taxon>
        <taxon>Rufibacter</taxon>
    </lineage>
</organism>
<comment type="caution">
    <text evidence="2">The sequence shown here is derived from an EMBL/GenBank/DDBJ whole genome shotgun (WGS) entry which is preliminary data.</text>
</comment>
<keyword evidence="3" id="KW-1185">Reference proteome</keyword>
<dbReference type="PANTHER" id="PTHR18964">
    <property type="entry name" value="ROK (REPRESSOR, ORF, KINASE) FAMILY"/>
    <property type="match status" value="1"/>
</dbReference>
<dbReference type="CDD" id="cd23763">
    <property type="entry name" value="ASKHA_ATPase_ROK"/>
    <property type="match status" value="1"/>
</dbReference>
<dbReference type="EMBL" id="RJJD01000001">
    <property type="protein sequence ID" value="RNI31433.1"/>
    <property type="molecule type" value="Genomic_DNA"/>
</dbReference>
<gene>
    <name evidence="2" type="ORF">EFB08_02610</name>
</gene>
<name>A0A3M9N2P4_9BACT</name>
<evidence type="ECO:0000313" key="3">
    <source>
        <dbReference type="Proteomes" id="UP000272117"/>
    </source>
</evidence>
<dbReference type="Proteomes" id="UP000272117">
    <property type="component" value="Unassembled WGS sequence"/>
</dbReference>
<dbReference type="InterPro" id="IPR043129">
    <property type="entry name" value="ATPase_NBD"/>
</dbReference>
<dbReference type="PANTHER" id="PTHR18964:SF149">
    <property type="entry name" value="BIFUNCTIONAL UDP-N-ACETYLGLUCOSAMINE 2-EPIMERASE_N-ACETYLMANNOSAMINE KINASE"/>
    <property type="match status" value="1"/>
</dbReference>
<dbReference type="Gene3D" id="3.30.420.40">
    <property type="match status" value="2"/>
</dbReference>
<accession>A0A3M9N2P4</accession>
<protein>
    <submittedName>
        <fullName evidence="2">ROK family protein</fullName>
    </submittedName>
</protein>
<proteinExistence type="inferred from homology"/>
<reference evidence="2 3" key="1">
    <citation type="submission" date="2018-11" db="EMBL/GenBank/DDBJ databases">
        <title>Rufibacter latericius sp. nov., isolated from water in Baiyang Lake.</title>
        <authorList>
            <person name="Yang Y."/>
        </authorList>
    </citation>
    <scope>NUCLEOTIDE SEQUENCE [LARGE SCALE GENOMIC DNA]</scope>
    <source>
        <strain evidence="2 3">R-22-1c-1</strain>
    </source>
</reference>
<evidence type="ECO:0000313" key="2">
    <source>
        <dbReference type="EMBL" id="RNI31433.1"/>
    </source>
</evidence>
<dbReference type="AlphaFoldDB" id="A0A3M9N2P4"/>
<dbReference type="Pfam" id="PF00480">
    <property type="entry name" value="ROK"/>
    <property type="match status" value="2"/>
</dbReference>
<dbReference type="OrthoDB" id="49666at2"/>
<dbReference type="SUPFAM" id="SSF53067">
    <property type="entry name" value="Actin-like ATPase domain"/>
    <property type="match status" value="1"/>
</dbReference>